<organism evidence="6 7">
    <name type="scientific">Strongylocentrotus purpuratus</name>
    <name type="common">Purple sea urchin</name>
    <dbReference type="NCBI Taxonomy" id="7668"/>
    <lineage>
        <taxon>Eukaryota</taxon>
        <taxon>Metazoa</taxon>
        <taxon>Echinodermata</taxon>
        <taxon>Eleutherozoa</taxon>
        <taxon>Echinozoa</taxon>
        <taxon>Echinoidea</taxon>
        <taxon>Euechinoidea</taxon>
        <taxon>Echinacea</taxon>
        <taxon>Camarodonta</taxon>
        <taxon>Echinidea</taxon>
        <taxon>Strongylocentrotidae</taxon>
        <taxon>Strongylocentrotus</taxon>
    </lineage>
</organism>
<dbReference type="InterPro" id="IPR052612">
    <property type="entry name" value="ANP_Clearance_Receptor"/>
</dbReference>
<keyword evidence="4" id="KW-0472">Membrane</keyword>
<dbReference type="InterPro" id="IPR028082">
    <property type="entry name" value="Peripla_BP_I"/>
</dbReference>
<dbReference type="KEGG" id="spu:115919518"/>
<dbReference type="PANTHER" id="PTHR44755:SF10">
    <property type="entry name" value="RECEPTOR LIGAND BINDING REGION DOMAIN-CONTAINING PROTEIN"/>
    <property type="match status" value="1"/>
</dbReference>
<dbReference type="EnsemblMetazoa" id="XM_030973567">
    <property type="protein sequence ID" value="XP_030829427"/>
    <property type="gene ID" value="LOC115919518"/>
</dbReference>
<dbReference type="InterPro" id="IPR001828">
    <property type="entry name" value="ANF_lig-bd_rcpt"/>
</dbReference>
<keyword evidence="2" id="KW-0812">Transmembrane</keyword>
<dbReference type="Gene3D" id="3.40.50.2300">
    <property type="match status" value="1"/>
</dbReference>
<evidence type="ECO:0000256" key="2">
    <source>
        <dbReference type="ARBA" id="ARBA00022692"/>
    </source>
</evidence>
<dbReference type="Pfam" id="PF01094">
    <property type="entry name" value="ANF_receptor"/>
    <property type="match status" value="1"/>
</dbReference>
<evidence type="ECO:0000313" key="7">
    <source>
        <dbReference type="Proteomes" id="UP000007110"/>
    </source>
</evidence>
<dbReference type="SUPFAM" id="SSF53822">
    <property type="entry name" value="Periplasmic binding protein-like I"/>
    <property type="match status" value="1"/>
</dbReference>
<reference evidence="7" key="1">
    <citation type="submission" date="2015-02" db="EMBL/GenBank/DDBJ databases">
        <title>Genome sequencing for Strongylocentrotus purpuratus.</title>
        <authorList>
            <person name="Murali S."/>
            <person name="Liu Y."/>
            <person name="Vee V."/>
            <person name="English A."/>
            <person name="Wang M."/>
            <person name="Skinner E."/>
            <person name="Han Y."/>
            <person name="Muzny D.M."/>
            <person name="Worley K.C."/>
            <person name="Gibbs R.A."/>
        </authorList>
    </citation>
    <scope>NUCLEOTIDE SEQUENCE</scope>
</reference>
<evidence type="ECO:0000256" key="4">
    <source>
        <dbReference type="ARBA" id="ARBA00023136"/>
    </source>
</evidence>
<accession>A0A7M7N164</accession>
<dbReference type="GO" id="GO:0016020">
    <property type="term" value="C:membrane"/>
    <property type="evidence" value="ECO:0007669"/>
    <property type="project" value="UniProtKB-SubCell"/>
</dbReference>
<keyword evidence="3" id="KW-1133">Transmembrane helix</keyword>
<sequence length="296" mass="34175">MGLLKGFSRPGFRMGNIRCFVHFCITFVSVFDVISCAVPSDRKMTWGVMLPNYFLPTVPAGNTPWLPPGRHYPYHLQMMMPALRIALEKAEDQYLQGWNITLQVEDSLCDSANTQFMAADMKVDSKVHVYIGPVCETAIIPVQRFAKRWNIPLITVGAQSVNFFQRECITKFMPPHYYAGRIVLEVWSTFGWQRGVFLYHFNDKGSQDPLYMAGATYSSLKNAGLNMTHERFDEFSNMDYAELMERVVIPETSGEYPTVETESKNKAIIQITIIFRYNIYSQGRGRRIYRLFYKPE</sequence>
<name>A0A7M7N164_STRPU</name>
<dbReference type="OrthoDB" id="1890790at2759"/>
<evidence type="ECO:0000256" key="1">
    <source>
        <dbReference type="ARBA" id="ARBA00004370"/>
    </source>
</evidence>
<keyword evidence="7" id="KW-1185">Reference proteome</keyword>
<feature type="domain" description="Receptor ligand binding region" evidence="5">
    <location>
        <begin position="79"/>
        <end position="206"/>
    </location>
</feature>
<comment type="subcellular location">
    <subcellularLocation>
        <location evidence="1">Membrane</location>
    </subcellularLocation>
</comment>
<dbReference type="PANTHER" id="PTHR44755">
    <property type="entry name" value="NATRIURETIC PEPTIDE RECEPTOR 3-RELATED"/>
    <property type="match status" value="1"/>
</dbReference>
<evidence type="ECO:0000313" key="6">
    <source>
        <dbReference type="EnsemblMetazoa" id="XP_030829427"/>
    </source>
</evidence>
<reference evidence="6" key="2">
    <citation type="submission" date="2021-01" db="UniProtKB">
        <authorList>
            <consortium name="EnsemblMetazoa"/>
        </authorList>
    </citation>
    <scope>IDENTIFICATION</scope>
</reference>
<evidence type="ECO:0000259" key="5">
    <source>
        <dbReference type="Pfam" id="PF01094"/>
    </source>
</evidence>
<proteinExistence type="predicted"/>
<dbReference type="GO" id="GO:0017046">
    <property type="term" value="F:peptide hormone binding"/>
    <property type="evidence" value="ECO:0000318"/>
    <property type="project" value="GO_Central"/>
</dbReference>
<dbReference type="InParanoid" id="A0A7M7N164"/>
<dbReference type="GO" id="GO:0007165">
    <property type="term" value="P:signal transduction"/>
    <property type="evidence" value="ECO:0000318"/>
    <property type="project" value="GO_Central"/>
</dbReference>
<dbReference type="OMA" id="IGPACEY"/>
<dbReference type="AlphaFoldDB" id="A0A7M7N164"/>
<protein>
    <recommendedName>
        <fullName evidence="5">Receptor ligand binding region domain-containing protein</fullName>
    </recommendedName>
</protein>
<dbReference type="Proteomes" id="UP000007110">
    <property type="component" value="Unassembled WGS sequence"/>
</dbReference>
<evidence type="ECO:0000256" key="3">
    <source>
        <dbReference type="ARBA" id="ARBA00022989"/>
    </source>
</evidence>
<dbReference type="RefSeq" id="XP_030829427.1">
    <property type="nucleotide sequence ID" value="XM_030973567.1"/>
</dbReference>
<dbReference type="GO" id="GO:0038023">
    <property type="term" value="F:signaling receptor activity"/>
    <property type="evidence" value="ECO:0000318"/>
    <property type="project" value="GO_Central"/>
</dbReference>
<dbReference type="GeneID" id="115919518"/>